<evidence type="ECO:0008006" key="3">
    <source>
        <dbReference type="Google" id="ProtNLM"/>
    </source>
</evidence>
<organism evidence="1 2">
    <name type="scientific">Haloferax chudinovii</name>
    <dbReference type="NCBI Taxonomy" id="1109010"/>
    <lineage>
        <taxon>Archaea</taxon>
        <taxon>Methanobacteriati</taxon>
        <taxon>Methanobacteriota</taxon>
        <taxon>Stenosarchaea group</taxon>
        <taxon>Halobacteria</taxon>
        <taxon>Halobacteriales</taxon>
        <taxon>Haloferacaceae</taxon>
        <taxon>Haloferax</taxon>
    </lineage>
</organism>
<gene>
    <name evidence="1" type="ORF">ACFQI8_08610</name>
</gene>
<proteinExistence type="predicted"/>
<dbReference type="RefSeq" id="WP_390243954.1">
    <property type="nucleotide sequence ID" value="NZ_JBHTAB010000003.1"/>
</dbReference>
<evidence type="ECO:0000313" key="2">
    <source>
        <dbReference type="Proteomes" id="UP001596460"/>
    </source>
</evidence>
<dbReference type="EMBL" id="JBHTAB010000003">
    <property type="protein sequence ID" value="MFC7129456.1"/>
    <property type="molecule type" value="Genomic_DNA"/>
</dbReference>
<dbReference type="SUPFAM" id="SSF53756">
    <property type="entry name" value="UDP-Glycosyltransferase/glycogen phosphorylase"/>
    <property type="match status" value="1"/>
</dbReference>
<reference evidence="1 2" key="1">
    <citation type="journal article" date="2019" name="Int. J. Syst. Evol. Microbiol.">
        <title>The Global Catalogue of Microorganisms (GCM) 10K type strain sequencing project: providing services to taxonomists for standard genome sequencing and annotation.</title>
        <authorList>
            <consortium name="The Broad Institute Genomics Platform"/>
            <consortium name="The Broad Institute Genome Sequencing Center for Infectious Disease"/>
            <person name="Wu L."/>
            <person name="Ma J."/>
        </authorList>
    </citation>
    <scope>NUCLEOTIDE SEQUENCE [LARGE SCALE GENOMIC DNA]</scope>
    <source>
        <strain evidence="1 2">DSM 26526</strain>
    </source>
</reference>
<protein>
    <recommendedName>
        <fullName evidence="3">UDP-N-acetylglucosamine 2-epimerase domain-containing protein</fullName>
    </recommendedName>
</protein>
<sequence length="454" mass="51690">MKTEELGQEFAENPFLFAGYRGLFANENDEVVPEENTLPFLRTVLFLPAIFGYLIYQRVTTSLTSDTFSPSQYGHIISITSTSEYRSYTLVEVAKELEAKGEDVLFLCSPSGEGRIDEWRGIAETVSHKQLHGTISLRTLFNIPIKSFRDTYYLWTELSTENIDRRTFVFVFNLIILEYVKYHSIEPVTLGEPKIHTLKPMPYFLESTSKENVYVYQHGTQVAYPEQTWPGIEDGQRDIDLKASVPYYVPLTYFVWGDAWKENFKRLAHPDSTVVVTGSPWYDSLASMNQQESSKDIDVLFISQSHAVLESKLTQYEKMVEMLVAICAERDLELAVKLHPRESVEWYEDRGIANYVCEFDDIDTALVRSKVAVTDTSTAFIEANVFGTPSVVVDISERGLQEIGPTKNVYFSQSLRGLEDDLLDALESRPVETENGRELVRVGDSVSRLLQCIG</sequence>
<dbReference type="InterPro" id="IPR043148">
    <property type="entry name" value="TagF_C"/>
</dbReference>
<dbReference type="Proteomes" id="UP001596460">
    <property type="component" value="Unassembled WGS sequence"/>
</dbReference>
<dbReference type="AlphaFoldDB" id="A0ABD5XIR1"/>
<comment type="caution">
    <text evidence="1">The sequence shown here is derived from an EMBL/GenBank/DDBJ whole genome shotgun (WGS) entry which is preliminary data.</text>
</comment>
<dbReference type="Gene3D" id="3.40.50.12580">
    <property type="match status" value="1"/>
</dbReference>
<keyword evidence="2" id="KW-1185">Reference proteome</keyword>
<accession>A0ABD5XIR1</accession>
<name>A0ABD5XIR1_9EURY</name>
<evidence type="ECO:0000313" key="1">
    <source>
        <dbReference type="EMBL" id="MFC7129456.1"/>
    </source>
</evidence>